<comment type="similarity">
    <text evidence="7">Belongs to the class I-like SAM-binding methyltransferase superfamily. TrmB family.</text>
</comment>
<dbReference type="Pfam" id="PF02390">
    <property type="entry name" value="Methyltransf_4"/>
    <property type="match status" value="1"/>
</dbReference>
<feature type="binding site" evidence="7">
    <location>
        <position position="162"/>
    </location>
    <ligand>
        <name>substrate</name>
    </ligand>
</feature>
<dbReference type="PROSITE" id="PS51625">
    <property type="entry name" value="SAM_MT_TRMB"/>
    <property type="match status" value="1"/>
</dbReference>
<keyword evidence="3 7" id="KW-0489">Methyltransferase</keyword>
<protein>
    <recommendedName>
        <fullName evidence="7">tRNA (guanine-N(7)-)-methyltransferase</fullName>
        <ecNumber evidence="7">2.1.1.33</ecNumber>
    </recommendedName>
    <alternativeName>
        <fullName evidence="7">tRNA (guanine(46)-N(7))-methyltransferase</fullName>
    </alternativeName>
    <alternativeName>
        <fullName evidence="7">tRNA(m7G46)-methyltransferase</fullName>
    </alternativeName>
</protein>
<feature type="binding site" evidence="7">
    <location>
        <begin position="194"/>
        <end position="197"/>
    </location>
    <ligand>
        <name>substrate</name>
    </ligand>
</feature>
<evidence type="ECO:0000256" key="2">
    <source>
        <dbReference type="ARBA" id="ARBA00003015"/>
    </source>
</evidence>
<dbReference type="InterPro" id="IPR029063">
    <property type="entry name" value="SAM-dependent_MTases_sf"/>
</dbReference>
<comment type="pathway">
    <text evidence="7">tRNA modification; N(7)-methylguanine-tRNA biosynthesis.</text>
</comment>
<keyword evidence="5 7" id="KW-0949">S-adenosyl-L-methionine</keyword>
<sequence>MRLKFLPSFVKRRGRITNNQEENLKLLPDYSINTLDDIEFHSSKFLHCCLEIGFGNAEHLFFQAINNPEVFFIGSEVYMSGIGTLIGNIQKEEISNIKIFPDDIRILLDENKDKQIFDAVKIICPDPWPKERHHKRRLINTDFLKLLNNSIKADGNLYISTDWADYAESIKETLDQSTYFESSKDFFLQKESLTKFEQRGKDEGREIFEFNFQKKD</sequence>
<name>A0A520N3L6_9GAMM</name>
<feature type="binding site" evidence="7">
    <location>
        <position position="51"/>
    </location>
    <ligand>
        <name>S-adenosyl-L-methionine</name>
        <dbReference type="ChEBI" id="CHEBI:59789"/>
    </ligand>
</feature>
<dbReference type="HAMAP" id="MF_01057">
    <property type="entry name" value="tRNA_methyltr_TrmB"/>
    <property type="match status" value="1"/>
</dbReference>
<dbReference type="GO" id="GO:0008176">
    <property type="term" value="F:tRNA (guanine(46)-N7)-methyltransferase activity"/>
    <property type="evidence" value="ECO:0007669"/>
    <property type="project" value="UniProtKB-UniRule"/>
</dbReference>
<feature type="binding site" evidence="7">
    <location>
        <position position="103"/>
    </location>
    <ligand>
        <name>S-adenosyl-L-methionine</name>
        <dbReference type="ChEBI" id="CHEBI:59789"/>
    </ligand>
</feature>
<keyword evidence="4 7" id="KW-0808">Transferase</keyword>
<dbReference type="Gene3D" id="3.40.50.150">
    <property type="entry name" value="Vaccinia Virus protein VP39"/>
    <property type="match status" value="1"/>
</dbReference>
<dbReference type="UniPathway" id="UPA00989"/>
<dbReference type="PANTHER" id="PTHR23417:SF14">
    <property type="entry name" value="PENTACOTRIPEPTIDE-REPEAT REGION OF PRORP DOMAIN-CONTAINING PROTEIN"/>
    <property type="match status" value="1"/>
</dbReference>
<comment type="caution">
    <text evidence="8">The sequence shown here is derived from an EMBL/GenBank/DDBJ whole genome shotgun (WGS) entry which is preliminary data.</text>
</comment>
<reference evidence="8 9" key="1">
    <citation type="submission" date="2019-02" db="EMBL/GenBank/DDBJ databases">
        <title>Prokaryotic population dynamics and viral predation in marine succession experiment using metagenomics: the confinement effect.</title>
        <authorList>
            <person name="Haro-Moreno J.M."/>
            <person name="Rodriguez-Valera F."/>
            <person name="Lopez-Perez M."/>
        </authorList>
    </citation>
    <scope>NUCLEOTIDE SEQUENCE [LARGE SCALE GENOMIC DNA]</scope>
    <source>
        <strain evidence="8">MED-G164</strain>
    </source>
</reference>
<dbReference type="PANTHER" id="PTHR23417">
    <property type="entry name" value="3-DEOXY-D-MANNO-OCTULOSONIC-ACID TRANSFERASE/TRNA GUANINE-N 7 - -METHYLTRANSFERASE"/>
    <property type="match status" value="1"/>
</dbReference>
<dbReference type="InterPro" id="IPR003358">
    <property type="entry name" value="tRNA_(Gua-N-7)_MeTrfase_Trmb"/>
</dbReference>
<evidence type="ECO:0000256" key="3">
    <source>
        <dbReference type="ARBA" id="ARBA00022603"/>
    </source>
</evidence>
<evidence type="ECO:0000256" key="7">
    <source>
        <dbReference type="HAMAP-Rule" id="MF_01057"/>
    </source>
</evidence>
<evidence type="ECO:0000256" key="6">
    <source>
        <dbReference type="ARBA" id="ARBA00022694"/>
    </source>
</evidence>
<feature type="binding site" evidence="7">
    <location>
        <position position="126"/>
    </location>
    <ligand>
        <name>S-adenosyl-L-methionine</name>
        <dbReference type="ChEBI" id="CHEBI:59789"/>
    </ligand>
</feature>
<gene>
    <name evidence="7 8" type="primary">trmB</name>
    <name evidence="8" type="ORF">EVA97_03215</name>
</gene>
<dbReference type="EC" id="2.1.1.33" evidence="7"/>
<comment type="catalytic activity">
    <reaction evidence="1 7">
        <text>guanosine(46) in tRNA + S-adenosyl-L-methionine = N(7)-methylguanosine(46) in tRNA + S-adenosyl-L-homocysteine</text>
        <dbReference type="Rhea" id="RHEA:42708"/>
        <dbReference type="Rhea" id="RHEA-COMP:10188"/>
        <dbReference type="Rhea" id="RHEA-COMP:10189"/>
        <dbReference type="ChEBI" id="CHEBI:57856"/>
        <dbReference type="ChEBI" id="CHEBI:59789"/>
        <dbReference type="ChEBI" id="CHEBI:74269"/>
        <dbReference type="ChEBI" id="CHEBI:74480"/>
        <dbReference type="EC" id="2.1.1.33"/>
    </reaction>
</comment>
<feature type="binding site" evidence="7">
    <location>
        <position position="130"/>
    </location>
    <ligand>
        <name>substrate</name>
    </ligand>
</feature>
<feature type="binding site" evidence="7">
    <location>
        <position position="76"/>
    </location>
    <ligand>
        <name>S-adenosyl-L-methionine</name>
        <dbReference type="ChEBI" id="CHEBI:59789"/>
    </ligand>
</feature>
<evidence type="ECO:0000256" key="5">
    <source>
        <dbReference type="ARBA" id="ARBA00022691"/>
    </source>
</evidence>
<dbReference type="EMBL" id="SHBJ01000019">
    <property type="protein sequence ID" value="RZO28087.1"/>
    <property type="molecule type" value="Genomic_DNA"/>
</dbReference>
<dbReference type="Proteomes" id="UP000315283">
    <property type="component" value="Unassembled WGS sequence"/>
</dbReference>
<comment type="function">
    <text evidence="2 7">Catalyzes the formation of N(7)-methylguanine at position 46 (m7G46) in tRNA.</text>
</comment>
<evidence type="ECO:0000313" key="8">
    <source>
        <dbReference type="EMBL" id="RZO28087.1"/>
    </source>
</evidence>
<dbReference type="SUPFAM" id="SSF53335">
    <property type="entry name" value="S-adenosyl-L-methionine-dependent methyltransferases"/>
    <property type="match status" value="1"/>
</dbReference>
<evidence type="ECO:0000256" key="1">
    <source>
        <dbReference type="ARBA" id="ARBA00000142"/>
    </source>
</evidence>
<dbReference type="GO" id="GO:0043527">
    <property type="term" value="C:tRNA methyltransferase complex"/>
    <property type="evidence" value="ECO:0007669"/>
    <property type="project" value="TreeGrafter"/>
</dbReference>
<comment type="caution">
    <text evidence="7">Lacks conserved residue(s) required for the propagation of feature annotation.</text>
</comment>
<evidence type="ECO:0000256" key="4">
    <source>
        <dbReference type="ARBA" id="ARBA00022679"/>
    </source>
</evidence>
<dbReference type="InterPro" id="IPR055361">
    <property type="entry name" value="tRNA_methyltr_TrmB_bact"/>
</dbReference>
<dbReference type="AlphaFoldDB" id="A0A520N3L6"/>
<evidence type="ECO:0000313" key="9">
    <source>
        <dbReference type="Proteomes" id="UP000315283"/>
    </source>
</evidence>
<proteinExistence type="inferred from homology"/>
<organism evidence="8 9">
    <name type="scientific">SAR86 cluster bacterium</name>
    <dbReference type="NCBI Taxonomy" id="2030880"/>
    <lineage>
        <taxon>Bacteria</taxon>
        <taxon>Pseudomonadati</taxon>
        <taxon>Pseudomonadota</taxon>
        <taxon>Gammaproteobacteria</taxon>
        <taxon>SAR86 cluster</taxon>
    </lineage>
</organism>
<accession>A0A520N3L6</accession>
<dbReference type="NCBIfam" id="TIGR00091">
    <property type="entry name" value="tRNA (guanosine(46)-N7)-methyltransferase TrmB"/>
    <property type="match status" value="1"/>
</dbReference>
<keyword evidence="6 7" id="KW-0819">tRNA processing</keyword>